<accession>A0A225DHN0</accession>
<dbReference type="EMBL" id="NIDE01000017">
    <property type="protein sequence ID" value="OWK35875.1"/>
    <property type="molecule type" value="Genomic_DNA"/>
</dbReference>
<gene>
    <name evidence="1" type="ORF">FRUB_08438</name>
</gene>
<dbReference type="AlphaFoldDB" id="A0A225DHN0"/>
<name>A0A225DHN0_9BACT</name>
<evidence type="ECO:0000313" key="1">
    <source>
        <dbReference type="EMBL" id="OWK35875.1"/>
    </source>
</evidence>
<reference evidence="2" key="1">
    <citation type="submission" date="2017-06" db="EMBL/GenBank/DDBJ databases">
        <title>Genome analysis of Fimbriiglobus ruber SP5, the first member of the order Planctomycetales with confirmed chitinolytic capability.</title>
        <authorList>
            <person name="Ravin N.V."/>
            <person name="Rakitin A.L."/>
            <person name="Ivanova A.A."/>
            <person name="Beletsky A.V."/>
            <person name="Kulichevskaya I.S."/>
            <person name="Mardanov A.V."/>
            <person name="Dedysh S.N."/>
        </authorList>
    </citation>
    <scope>NUCLEOTIDE SEQUENCE [LARGE SCALE GENOMIC DNA]</scope>
    <source>
        <strain evidence="2">SP5</strain>
    </source>
</reference>
<dbReference type="Proteomes" id="UP000214646">
    <property type="component" value="Unassembled WGS sequence"/>
</dbReference>
<organism evidence="1 2">
    <name type="scientific">Fimbriiglobus ruber</name>
    <dbReference type="NCBI Taxonomy" id="1908690"/>
    <lineage>
        <taxon>Bacteria</taxon>
        <taxon>Pseudomonadati</taxon>
        <taxon>Planctomycetota</taxon>
        <taxon>Planctomycetia</taxon>
        <taxon>Gemmatales</taxon>
        <taxon>Gemmataceae</taxon>
        <taxon>Fimbriiglobus</taxon>
    </lineage>
</organism>
<keyword evidence="2" id="KW-1185">Reference proteome</keyword>
<proteinExistence type="predicted"/>
<sequence>MARGSGPNAEAAFQNAIDAAMQQAIAAEVSAADWSRHGQTYLALLRRNGNGILRGWRELSSVSERHLSGRVFRSEVAVEVDGEALRERLHPKSQTASP</sequence>
<comment type="caution">
    <text evidence="1">The sequence shown here is derived from an EMBL/GenBank/DDBJ whole genome shotgun (WGS) entry which is preliminary data.</text>
</comment>
<evidence type="ECO:0000313" key="2">
    <source>
        <dbReference type="Proteomes" id="UP000214646"/>
    </source>
</evidence>
<protein>
    <submittedName>
        <fullName evidence="1">Uncharacterized protein</fullName>
    </submittedName>
</protein>